<keyword evidence="1 3" id="KW-0489">Methyltransferase</keyword>
<sequence length="187" mass="20270">MARLNQLRVIGGRLRGRKLSFPDVDGLRPTPDRVRETLFNWLAPQLAGARCLDLFAGSGALGFEALSRGAGQVTFVERNADAVRQIRQNLELLGATGGRIEHADALVWTGTVPAQPFHIVFLDPPFAGGLVADALARLSAAGWLTADARVYVESEAPLELPSGWSILRDKTAGQVRYRLLSRQDIAS</sequence>
<dbReference type="NCBIfam" id="TIGR00095">
    <property type="entry name" value="16S rRNA (guanine(966)-N(2))-methyltransferase RsmD"/>
    <property type="match status" value="1"/>
</dbReference>
<evidence type="ECO:0000313" key="4">
    <source>
        <dbReference type="EMBL" id="PWV64532.1"/>
    </source>
</evidence>
<evidence type="ECO:0000256" key="2">
    <source>
        <dbReference type="ARBA" id="ARBA00022679"/>
    </source>
</evidence>
<dbReference type="InterPro" id="IPR029063">
    <property type="entry name" value="SAM-dependent_MTases_sf"/>
</dbReference>
<name>A0A317MYV1_9GAMM</name>
<dbReference type="CDD" id="cd02440">
    <property type="entry name" value="AdoMet_MTases"/>
    <property type="match status" value="1"/>
</dbReference>
<dbReference type="AlphaFoldDB" id="A0A317MYV1"/>
<reference evidence="4 5" key="1">
    <citation type="submission" date="2018-05" db="EMBL/GenBank/DDBJ databases">
        <title>Genomic Encyclopedia of Type Strains, Phase IV (KMG-IV): sequencing the most valuable type-strain genomes for metagenomic binning, comparative biology and taxonomic classification.</title>
        <authorList>
            <person name="Goeker M."/>
        </authorList>
    </citation>
    <scope>NUCLEOTIDE SEQUENCE [LARGE SCALE GENOMIC DNA]</scope>
    <source>
        <strain evidence="4 5">DSM 23606</strain>
    </source>
</reference>
<dbReference type="GO" id="GO:0052913">
    <property type="term" value="F:16S rRNA (guanine(966)-N(2))-methyltransferase activity"/>
    <property type="evidence" value="ECO:0007669"/>
    <property type="project" value="UniProtKB-EC"/>
</dbReference>
<dbReference type="PIRSF" id="PIRSF004553">
    <property type="entry name" value="CHP00095"/>
    <property type="match status" value="1"/>
</dbReference>
<dbReference type="Proteomes" id="UP000246569">
    <property type="component" value="Unassembled WGS sequence"/>
</dbReference>
<dbReference type="SUPFAM" id="SSF53335">
    <property type="entry name" value="S-adenosyl-L-methionine-dependent methyltransferases"/>
    <property type="match status" value="1"/>
</dbReference>
<keyword evidence="2 3" id="KW-0808">Transferase</keyword>
<comment type="similarity">
    <text evidence="3">Belongs to the methyltransferase superfamily. RsmD family.</text>
</comment>
<evidence type="ECO:0000313" key="5">
    <source>
        <dbReference type="Proteomes" id="UP000246569"/>
    </source>
</evidence>
<comment type="catalytic activity">
    <reaction evidence="3">
        <text>guanosine(966) in 16S rRNA + S-adenosyl-L-methionine = N(2)-methylguanosine(966) in 16S rRNA + S-adenosyl-L-homocysteine + H(+)</text>
        <dbReference type="Rhea" id="RHEA:23548"/>
        <dbReference type="Rhea" id="RHEA-COMP:10211"/>
        <dbReference type="Rhea" id="RHEA-COMP:10212"/>
        <dbReference type="ChEBI" id="CHEBI:15378"/>
        <dbReference type="ChEBI" id="CHEBI:57856"/>
        <dbReference type="ChEBI" id="CHEBI:59789"/>
        <dbReference type="ChEBI" id="CHEBI:74269"/>
        <dbReference type="ChEBI" id="CHEBI:74481"/>
        <dbReference type="EC" id="2.1.1.171"/>
    </reaction>
</comment>
<comment type="function">
    <text evidence="3">Specifically methylates the guanine in position 966 of 16S rRNA in the assembled 30S particle.</text>
</comment>
<protein>
    <recommendedName>
        <fullName evidence="3">Ribosomal RNA small subunit methyltransferase D</fullName>
        <ecNumber evidence="3">2.1.1.171</ecNumber>
    </recommendedName>
</protein>
<proteinExistence type="inferred from homology"/>
<dbReference type="EMBL" id="QGTJ01000002">
    <property type="protein sequence ID" value="PWV64532.1"/>
    <property type="molecule type" value="Genomic_DNA"/>
</dbReference>
<gene>
    <name evidence="4" type="ORF">C7443_102181</name>
</gene>
<dbReference type="PANTHER" id="PTHR43542:SF1">
    <property type="entry name" value="METHYLTRANSFERASE"/>
    <property type="match status" value="1"/>
</dbReference>
<dbReference type="RefSeq" id="WP_110017189.1">
    <property type="nucleotide sequence ID" value="NZ_QGTJ01000002.1"/>
</dbReference>
<keyword evidence="3" id="KW-0949">S-adenosyl-L-methionine</keyword>
<keyword evidence="3" id="KW-0698">rRNA processing</keyword>
<evidence type="ECO:0000256" key="1">
    <source>
        <dbReference type="ARBA" id="ARBA00022603"/>
    </source>
</evidence>
<dbReference type="Gene3D" id="3.40.50.150">
    <property type="entry name" value="Vaccinia Virus protein VP39"/>
    <property type="match status" value="1"/>
</dbReference>
<dbReference type="InterPro" id="IPR004398">
    <property type="entry name" value="RNA_MeTrfase_RsmD"/>
</dbReference>
<keyword evidence="5" id="KW-1185">Reference proteome</keyword>
<evidence type="ECO:0000256" key="3">
    <source>
        <dbReference type="PIRNR" id="PIRNR004553"/>
    </source>
</evidence>
<comment type="caution">
    <text evidence="4">The sequence shown here is derived from an EMBL/GenBank/DDBJ whole genome shotgun (WGS) entry which is preliminary data.</text>
</comment>
<dbReference type="EC" id="2.1.1.171" evidence="3"/>
<dbReference type="Pfam" id="PF03602">
    <property type="entry name" value="Cons_hypoth95"/>
    <property type="match status" value="1"/>
</dbReference>
<dbReference type="OrthoDB" id="9803017at2"/>
<dbReference type="PANTHER" id="PTHR43542">
    <property type="entry name" value="METHYLTRANSFERASE"/>
    <property type="match status" value="1"/>
</dbReference>
<accession>A0A317MYV1</accession>
<organism evidence="4 5">
    <name type="scientific">Plasticicumulans acidivorans</name>
    <dbReference type="NCBI Taxonomy" id="886464"/>
    <lineage>
        <taxon>Bacteria</taxon>
        <taxon>Pseudomonadati</taxon>
        <taxon>Pseudomonadota</taxon>
        <taxon>Gammaproteobacteria</taxon>
        <taxon>Candidatus Competibacteraceae</taxon>
        <taxon>Plasticicumulans</taxon>
    </lineage>
</organism>